<accession>A0A2D3UNU0</accession>
<reference evidence="2 3" key="1">
    <citation type="submission" date="2016-03" db="EMBL/GenBank/DDBJ databases">
        <authorList>
            <person name="Ploux O."/>
        </authorList>
    </citation>
    <scope>NUCLEOTIDE SEQUENCE [LARGE SCALE GENOMIC DNA]</scope>
    <source>
        <strain evidence="2 3">URUG2</strain>
    </source>
</reference>
<dbReference type="Proteomes" id="UP000225277">
    <property type="component" value="Unassembled WGS sequence"/>
</dbReference>
<gene>
    <name evidence="2" type="ORF">RCC_00189</name>
</gene>
<sequence length="268" mass="27953">MQVPSASGESEGNAWLRCSSHAHDSTDADDRTRHGCYTIVSGNLYVDCSASVNGSTCHDSADANGSANSSYSSTHDPRNFYAIAPALEDIQRHLPSIPQGPCDRSANGPIVAALMLNPLIGGPRVLLGRDPETTPKEQWTQMPKEPRAYAAYAFWHQGRRYIWKATSRSSDIRDFEYYTLSDSDGRVLAACTTSFEQVDFYEELGKELELISLLGMQAKRLQAIYSSGGSGGGSDSGGPGGGDCGGGHGGGGGDGGCGGGGGDGGCGS</sequence>
<protein>
    <submittedName>
        <fullName evidence="2">Uncharacterized protein</fullName>
    </submittedName>
</protein>
<evidence type="ECO:0000313" key="2">
    <source>
        <dbReference type="EMBL" id="CZT14215.1"/>
    </source>
</evidence>
<proteinExistence type="predicted"/>
<dbReference type="EMBL" id="FJUY01000001">
    <property type="protein sequence ID" value="CZT14215.1"/>
    <property type="molecule type" value="Genomic_DNA"/>
</dbReference>
<name>A0A2D3UNU0_9PEZI</name>
<dbReference type="RefSeq" id="XP_023621113.1">
    <property type="nucleotide sequence ID" value="XM_023765345.1"/>
</dbReference>
<evidence type="ECO:0000256" key="1">
    <source>
        <dbReference type="SAM" id="MobiDB-lite"/>
    </source>
</evidence>
<evidence type="ECO:0000313" key="3">
    <source>
        <dbReference type="Proteomes" id="UP000225277"/>
    </source>
</evidence>
<dbReference type="GeneID" id="35595593"/>
<organism evidence="2 3">
    <name type="scientific">Ramularia collo-cygni</name>
    <dbReference type="NCBI Taxonomy" id="112498"/>
    <lineage>
        <taxon>Eukaryota</taxon>
        <taxon>Fungi</taxon>
        <taxon>Dikarya</taxon>
        <taxon>Ascomycota</taxon>
        <taxon>Pezizomycotina</taxon>
        <taxon>Dothideomycetes</taxon>
        <taxon>Dothideomycetidae</taxon>
        <taxon>Mycosphaerellales</taxon>
        <taxon>Mycosphaerellaceae</taxon>
        <taxon>Ramularia</taxon>
    </lineage>
</organism>
<keyword evidence="3" id="KW-1185">Reference proteome</keyword>
<dbReference type="AlphaFoldDB" id="A0A2D3UNU0"/>
<feature type="region of interest" description="Disordered" evidence="1">
    <location>
        <begin position="228"/>
        <end position="268"/>
    </location>
</feature>